<dbReference type="InterPro" id="IPR021109">
    <property type="entry name" value="Peptidase_aspartic_dom_sf"/>
</dbReference>
<evidence type="ECO:0000256" key="1">
    <source>
        <dbReference type="SAM" id="MobiDB-lite"/>
    </source>
</evidence>
<feature type="region of interest" description="Disordered" evidence="1">
    <location>
        <begin position="261"/>
        <end position="301"/>
    </location>
</feature>
<evidence type="ECO:0008006" key="3">
    <source>
        <dbReference type="Google" id="ProtNLM"/>
    </source>
</evidence>
<dbReference type="PANTHER" id="PTHR33067">
    <property type="entry name" value="RNA-DIRECTED DNA POLYMERASE-RELATED"/>
    <property type="match status" value="1"/>
</dbReference>
<dbReference type="Gene3D" id="2.40.70.10">
    <property type="entry name" value="Acid Proteases"/>
    <property type="match status" value="1"/>
</dbReference>
<dbReference type="CDD" id="cd00303">
    <property type="entry name" value="retropepsin_like"/>
    <property type="match status" value="1"/>
</dbReference>
<dbReference type="Pfam" id="PF13650">
    <property type="entry name" value="Asp_protease_2"/>
    <property type="match status" value="1"/>
</dbReference>
<comment type="caution">
    <text evidence="2">The sequence shown here is derived from an EMBL/GenBank/DDBJ whole genome shotgun (WGS) entry which is preliminary data.</text>
</comment>
<name>A0AAW2WTW3_9LAMI</name>
<protein>
    <recommendedName>
        <fullName evidence="3">Retrotransposon gag domain-containing protein</fullName>
    </recommendedName>
</protein>
<organism evidence="2">
    <name type="scientific">Sesamum latifolium</name>
    <dbReference type="NCBI Taxonomy" id="2727402"/>
    <lineage>
        <taxon>Eukaryota</taxon>
        <taxon>Viridiplantae</taxon>
        <taxon>Streptophyta</taxon>
        <taxon>Embryophyta</taxon>
        <taxon>Tracheophyta</taxon>
        <taxon>Spermatophyta</taxon>
        <taxon>Magnoliopsida</taxon>
        <taxon>eudicotyledons</taxon>
        <taxon>Gunneridae</taxon>
        <taxon>Pentapetalae</taxon>
        <taxon>asterids</taxon>
        <taxon>lamiids</taxon>
        <taxon>Lamiales</taxon>
        <taxon>Pedaliaceae</taxon>
        <taxon>Sesamum</taxon>
    </lineage>
</organism>
<dbReference type="PANTHER" id="PTHR33067:SF9">
    <property type="entry name" value="RNA-DIRECTED DNA POLYMERASE"/>
    <property type="match status" value="1"/>
</dbReference>
<feature type="region of interest" description="Disordered" evidence="1">
    <location>
        <begin position="187"/>
        <end position="218"/>
    </location>
</feature>
<feature type="compositionally biased region" description="Basic and acidic residues" evidence="1">
    <location>
        <begin position="261"/>
        <end position="277"/>
    </location>
</feature>
<gene>
    <name evidence="2" type="ORF">Slati_2252900</name>
</gene>
<dbReference type="EMBL" id="JACGWN010000007">
    <property type="protein sequence ID" value="KAL0445302.1"/>
    <property type="molecule type" value="Genomic_DNA"/>
</dbReference>
<reference evidence="2" key="2">
    <citation type="journal article" date="2024" name="Plant">
        <title>Genomic evolution and insights into agronomic trait innovations of Sesamum species.</title>
        <authorList>
            <person name="Miao H."/>
            <person name="Wang L."/>
            <person name="Qu L."/>
            <person name="Liu H."/>
            <person name="Sun Y."/>
            <person name="Le M."/>
            <person name="Wang Q."/>
            <person name="Wei S."/>
            <person name="Zheng Y."/>
            <person name="Lin W."/>
            <person name="Duan Y."/>
            <person name="Cao H."/>
            <person name="Xiong S."/>
            <person name="Wang X."/>
            <person name="Wei L."/>
            <person name="Li C."/>
            <person name="Ma Q."/>
            <person name="Ju M."/>
            <person name="Zhao R."/>
            <person name="Li G."/>
            <person name="Mu C."/>
            <person name="Tian Q."/>
            <person name="Mei H."/>
            <person name="Zhang T."/>
            <person name="Gao T."/>
            <person name="Zhang H."/>
        </authorList>
    </citation>
    <scope>NUCLEOTIDE SEQUENCE</scope>
    <source>
        <strain evidence="2">KEN1</strain>
    </source>
</reference>
<sequence>MDHVGAIERPMMEYSFPTADGTISRISLPTVQANNFEIKPSIFQIIRLSVQFSGLPEEDPNKHLSNFLEICDNFKFNGVSDDAVRLRYFPFSLCDTAKDWLQSLPAGGTIMKKLPSEAFNIIDKIATNLYSYGLERIDRRVTGVHSVDEINTFSAQMAALTQKVDNLGLLYGMSNFNPYSKTYNPGWRNHPNFSSSNNQQQGPLGYQQPRQQPPQEKKNNLEDMLSNFITAANTRFQNQDAFIRNLEVQVGQLVSIVSGRKEGQLPSDTEKNPREQDNTITLKHGKTNGDEPPKEQKEGAQIQKEEEIYDEITGSPPKLNLNAIPPYIPYPKRILKANLDKKFGNFLEIFKKIHVNIPLIDALLQMPSYAKFLKEAISNKRKWEDGETVKLNEEYSAILQNKLPPKLKDPGSFSIPCTIGESNFDKALCDLGASINLMPYSIFKKHGMHELTPTIVTLQLADRSIKYHRGIIEDVLVKVGKFVISVDFVVLDMEEDTNTPLVLDAGRGDTIPKPRRYLPLDGPSSPELKPSIEKPPSLELKPLPSHLKYVFLESDSSLPIIISSDLTIIQEEKMKRVLKEHVTAIGWSIADIKGISPVTCTHKILMEEAHKPKAQPQRRLNPNMQEEFDLEIRNRKGSENTMADHLSRLNRAYMEYMHDFPLRDEFPDEHLYAINAKASHDLLILLTFLQVMQYPLI</sequence>
<feature type="region of interest" description="Disordered" evidence="1">
    <location>
        <begin position="516"/>
        <end position="537"/>
    </location>
</feature>
<feature type="compositionally biased region" description="Basic and acidic residues" evidence="1">
    <location>
        <begin position="287"/>
        <end position="301"/>
    </location>
</feature>
<dbReference type="AlphaFoldDB" id="A0AAW2WTW3"/>
<accession>A0AAW2WTW3</accession>
<evidence type="ECO:0000313" key="2">
    <source>
        <dbReference type="EMBL" id="KAL0445302.1"/>
    </source>
</evidence>
<proteinExistence type="predicted"/>
<feature type="compositionally biased region" description="Low complexity" evidence="1">
    <location>
        <begin position="199"/>
        <end position="214"/>
    </location>
</feature>
<reference evidence="2" key="1">
    <citation type="submission" date="2020-06" db="EMBL/GenBank/DDBJ databases">
        <authorList>
            <person name="Li T."/>
            <person name="Hu X."/>
            <person name="Zhang T."/>
            <person name="Song X."/>
            <person name="Zhang H."/>
            <person name="Dai N."/>
            <person name="Sheng W."/>
            <person name="Hou X."/>
            <person name="Wei L."/>
        </authorList>
    </citation>
    <scope>NUCLEOTIDE SEQUENCE</scope>
    <source>
        <strain evidence="2">KEN1</strain>
        <tissue evidence="2">Leaf</tissue>
    </source>
</reference>